<organism evidence="2 3">
    <name type="scientific">Tropilaelaps mercedesae</name>
    <dbReference type="NCBI Taxonomy" id="418985"/>
    <lineage>
        <taxon>Eukaryota</taxon>
        <taxon>Metazoa</taxon>
        <taxon>Ecdysozoa</taxon>
        <taxon>Arthropoda</taxon>
        <taxon>Chelicerata</taxon>
        <taxon>Arachnida</taxon>
        <taxon>Acari</taxon>
        <taxon>Parasitiformes</taxon>
        <taxon>Mesostigmata</taxon>
        <taxon>Gamasina</taxon>
        <taxon>Dermanyssoidea</taxon>
        <taxon>Laelapidae</taxon>
        <taxon>Tropilaelaps</taxon>
    </lineage>
</organism>
<dbReference type="EMBL" id="MNPL01006608">
    <property type="protein sequence ID" value="OQR75277.1"/>
    <property type="molecule type" value="Genomic_DNA"/>
</dbReference>
<evidence type="ECO:0008006" key="4">
    <source>
        <dbReference type="Google" id="ProtNLM"/>
    </source>
</evidence>
<comment type="caution">
    <text evidence="2">The sequence shown here is derived from an EMBL/GenBank/DDBJ whole genome shotgun (WGS) entry which is preliminary data.</text>
</comment>
<evidence type="ECO:0000313" key="3">
    <source>
        <dbReference type="Proteomes" id="UP000192247"/>
    </source>
</evidence>
<feature type="region of interest" description="Disordered" evidence="1">
    <location>
        <begin position="1"/>
        <end position="81"/>
    </location>
</feature>
<dbReference type="AlphaFoldDB" id="A0A1V9XP67"/>
<evidence type="ECO:0000256" key="1">
    <source>
        <dbReference type="SAM" id="MobiDB-lite"/>
    </source>
</evidence>
<evidence type="ECO:0000313" key="2">
    <source>
        <dbReference type="EMBL" id="OQR75277.1"/>
    </source>
</evidence>
<reference evidence="2 3" key="1">
    <citation type="journal article" date="2017" name="Gigascience">
        <title>Draft genome of the honey bee ectoparasitic mite, Tropilaelaps mercedesae, is shaped by the parasitic life history.</title>
        <authorList>
            <person name="Dong X."/>
            <person name="Armstrong S.D."/>
            <person name="Xia D."/>
            <person name="Makepeace B.L."/>
            <person name="Darby A.C."/>
            <person name="Kadowaki T."/>
        </authorList>
    </citation>
    <scope>NUCLEOTIDE SEQUENCE [LARGE SCALE GENOMIC DNA]</scope>
    <source>
        <strain evidence="2">Wuxi-XJTLU</strain>
    </source>
</reference>
<dbReference type="Proteomes" id="UP000192247">
    <property type="component" value="Unassembled WGS sequence"/>
</dbReference>
<feature type="compositionally biased region" description="Low complexity" evidence="1">
    <location>
        <begin position="26"/>
        <end position="42"/>
    </location>
</feature>
<dbReference type="PRINTS" id="PR00929">
    <property type="entry name" value="ATHOOK"/>
</dbReference>
<dbReference type="InterPro" id="IPR017956">
    <property type="entry name" value="AT_hook_DNA-bd_motif"/>
</dbReference>
<accession>A0A1V9XP67</accession>
<feature type="region of interest" description="Disordered" evidence="1">
    <location>
        <begin position="129"/>
        <end position="192"/>
    </location>
</feature>
<feature type="compositionally biased region" description="Basic and acidic residues" evidence="1">
    <location>
        <begin position="129"/>
        <end position="139"/>
    </location>
</feature>
<keyword evidence="3" id="KW-1185">Reference proteome</keyword>
<feature type="compositionally biased region" description="Polar residues" evidence="1">
    <location>
        <begin position="72"/>
        <end position="81"/>
    </location>
</feature>
<name>A0A1V9XP67_9ACAR</name>
<sequence length="248" mass="27677">MPNEFRRSKGSKRPTKGREKMSSRSAVATTMIVAAPAAAVEPRLPRRRGRPPRGAMTSNTGSGVEQDLPPSKGQTVNGRTSMTRAIARKRLSRMNATKPLAIDLSRDDKRTDLVEVHDEIGKSERLAEVDGDENKEGGKRATYGEAKHENEETGKVRGETVEISDGARRKRGRPKKTGNCANTKKTRTTGLKKRRPTIDNNVIEERIGKLKNLFEQFPDQDIVVLQDVLFNTDWDVQAAKDVVQNDRY</sequence>
<protein>
    <recommendedName>
        <fullName evidence="4">CUE domain-containing protein</fullName>
    </recommendedName>
</protein>
<dbReference type="GO" id="GO:0003677">
    <property type="term" value="F:DNA binding"/>
    <property type="evidence" value="ECO:0007669"/>
    <property type="project" value="InterPro"/>
</dbReference>
<proteinExistence type="predicted"/>
<dbReference type="InParanoid" id="A0A1V9XP67"/>
<feature type="compositionally biased region" description="Basic and acidic residues" evidence="1">
    <location>
        <begin position="145"/>
        <end position="160"/>
    </location>
</feature>
<dbReference type="CDD" id="cd14279">
    <property type="entry name" value="CUE"/>
    <property type="match status" value="1"/>
</dbReference>
<gene>
    <name evidence="2" type="ORF">BIW11_08529</name>
</gene>